<sequence>MTKYEKLDVLILRMIGDRPQSFSEIWSHEIADECTRIAEDDTKARRLSAWRAVDADRVLDRRLQALRKAGKIRHTGMGWVRERSQA</sequence>
<evidence type="ECO:0000313" key="1">
    <source>
        <dbReference type="EMBL" id="AOZ11094.1"/>
    </source>
</evidence>
<reference evidence="1 2" key="1">
    <citation type="submission" date="2016-10" db="EMBL/GenBank/DDBJ databases">
        <title>Complete genome sequences of three Cupriavidus strains isolated from various Malaysian environments.</title>
        <authorList>
            <person name="Abdullah A.A.-A."/>
            <person name="Shafie N.A.H."/>
            <person name="Lau N.S."/>
        </authorList>
    </citation>
    <scope>NUCLEOTIDE SEQUENCE [LARGE SCALE GENOMIC DNA]</scope>
    <source>
        <strain evidence="1 2">USMAA1020</strain>
        <plasmid evidence="1 2">unnamed1</plasmid>
    </source>
</reference>
<organism evidence="1 2">
    <name type="scientific">Cupriavidus malaysiensis</name>
    <dbReference type="NCBI Taxonomy" id="367825"/>
    <lineage>
        <taxon>Bacteria</taxon>
        <taxon>Pseudomonadati</taxon>
        <taxon>Pseudomonadota</taxon>
        <taxon>Betaproteobacteria</taxon>
        <taxon>Burkholderiales</taxon>
        <taxon>Burkholderiaceae</taxon>
        <taxon>Cupriavidus</taxon>
    </lineage>
</organism>
<geneLocation type="plasmid" evidence="1 2">
    <name>unnamed1</name>
</geneLocation>
<keyword evidence="2" id="KW-1185">Reference proteome</keyword>
<protein>
    <submittedName>
        <fullName evidence="1">Uncharacterized protein</fullName>
    </submittedName>
</protein>
<dbReference type="EMBL" id="CP017756">
    <property type="protein sequence ID" value="AOZ11094.1"/>
    <property type="molecule type" value="Genomic_DNA"/>
</dbReference>
<dbReference type="Proteomes" id="UP000177515">
    <property type="component" value="Plasmid unnamed1"/>
</dbReference>
<evidence type="ECO:0000313" key="2">
    <source>
        <dbReference type="Proteomes" id="UP000177515"/>
    </source>
</evidence>
<accession>A0ABN4TX11</accession>
<keyword evidence="1" id="KW-0614">Plasmid</keyword>
<proteinExistence type="predicted"/>
<gene>
    <name evidence="1" type="ORF">BKK80_34610</name>
</gene>
<name>A0ABN4TX11_9BURK</name>
<dbReference type="RefSeq" id="WP_071073629.1">
    <property type="nucleotide sequence ID" value="NZ_CP017756.1"/>
</dbReference>